<dbReference type="HOGENOM" id="CLU_3405055_0_0_4"/>
<keyword evidence="3" id="KW-1185">Reference proteome</keyword>
<reference evidence="2 3" key="2">
    <citation type="journal article" date="2011" name="PLoS ONE">
        <title>The Cyst-Dividing Bacterium Ramlibacter tataouinensis TTB310 Genome Reveals a Well-Stocked Toolbox for Adaptation to a Desert Environment.</title>
        <authorList>
            <person name="De Luca G."/>
            <person name="Barakat M."/>
            <person name="Ortet P."/>
            <person name="Fochesato S."/>
            <person name="Jourlin-Castelli C."/>
            <person name="Ansaldi M."/>
            <person name="Py B."/>
            <person name="Fichant G."/>
            <person name="Coutinho P.M."/>
            <person name="Voulhoux R."/>
            <person name="Bastien O."/>
            <person name="Marechal E."/>
            <person name="Henrissat B."/>
            <person name="Quentin Y."/>
            <person name="Noirot P."/>
            <person name="Filloux A."/>
            <person name="Mejean V."/>
            <person name="Dubow M.S."/>
            <person name="Barras F."/>
            <person name="Barbe V."/>
            <person name="Weissenbach J."/>
            <person name="Mihalcescu I."/>
            <person name="Vermeglio A."/>
            <person name="Achouak W."/>
            <person name="Heulin T."/>
        </authorList>
    </citation>
    <scope>NUCLEOTIDE SEQUENCE [LARGE SCALE GENOMIC DNA]</scope>
    <source>
        <strain evidence="3">ATCC BAA-407 / DSM 14655 / LMG 21543 / TTB310</strain>
    </source>
</reference>
<reference evidence="3" key="1">
    <citation type="submission" date="2006-01" db="EMBL/GenBank/DDBJ databases">
        <title>Genome of the cyst-dividing bacterium Ramlibacter tataouinensis.</title>
        <authorList>
            <person name="Barakat M."/>
            <person name="Ortet P."/>
            <person name="De Luca G."/>
            <person name="Jourlin-Castelli C."/>
            <person name="Ansaldi M."/>
            <person name="Py B."/>
            <person name="Fichant G."/>
            <person name="Coutinho P."/>
            <person name="Voulhoux R."/>
            <person name="Bastien O."/>
            <person name="Roy S."/>
            <person name="Marechal E."/>
            <person name="Henrissat B."/>
            <person name="Quentin Y."/>
            <person name="Noirot P."/>
            <person name="Filloux A."/>
            <person name="Mejean V."/>
            <person name="DuBow M."/>
            <person name="Barras F."/>
            <person name="Heulin T."/>
        </authorList>
    </citation>
    <scope>NUCLEOTIDE SEQUENCE [LARGE SCALE GENOMIC DNA]</scope>
    <source>
        <strain evidence="3">ATCC BAA-407 / DSM 14655 / LMG 21543 / TTB310</strain>
    </source>
</reference>
<dbReference type="KEGG" id="rta:Rta_25570"/>
<evidence type="ECO:0000313" key="2">
    <source>
        <dbReference type="EMBL" id="AEG93653.1"/>
    </source>
</evidence>
<gene>
    <name evidence="2" type="ordered locus">Rta_25570</name>
</gene>
<dbReference type="AlphaFoldDB" id="F5Y2V7"/>
<keyword evidence="1" id="KW-1133">Transmembrane helix</keyword>
<evidence type="ECO:0000313" key="3">
    <source>
        <dbReference type="Proteomes" id="UP000008385"/>
    </source>
</evidence>
<keyword evidence="1" id="KW-0812">Transmembrane</keyword>
<sequence length="30" mass="3753">MENLLMAVPVIPWSWLLVLLVFHFKKWRRE</sequence>
<protein>
    <submittedName>
        <fullName evidence="2">Uncharacterized protein</fullName>
    </submittedName>
</protein>
<feature type="transmembrane region" description="Helical" evidence="1">
    <location>
        <begin position="6"/>
        <end position="24"/>
    </location>
</feature>
<dbReference type="Proteomes" id="UP000008385">
    <property type="component" value="Chromosome"/>
</dbReference>
<evidence type="ECO:0000256" key="1">
    <source>
        <dbReference type="SAM" id="Phobius"/>
    </source>
</evidence>
<keyword evidence="1" id="KW-0472">Membrane</keyword>
<organism evidence="2 3">
    <name type="scientific">Ramlibacter tataouinensis (strain ATCC BAA-407 / DSM 14655 / LMG 21543 / TTB310)</name>
    <dbReference type="NCBI Taxonomy" id="365046"/>
    <lineage>
        <taxon>Bacteria</taxon>
        <taxon>Pseudomonadati</taxon>
        <taxon>Pseudomonadota</taxon>
        <taxon>Betaproteobacteria</taxon>
        <taxon>Burkholderiales</taxon>
        <taxon>Comamonadaceae</taxon>
        <taxon>Ramlibacter</taxon>
    </lineage>
</organism>
<accession>F5Y2V7</accession>
<dbReference type="STRING" id="365046.Rta_25570"/>
<dbReference type="EMBL" id="CP000245">
    <property type="protein sequence ID" value="AEG93653.1"/>
    <property type="molecule type" value="Genomic_DNA"/>
</dbReference>
<proteinExistence type="predicted"/>
<name>F5Y2V7_RAMTT</name>